<dbReference type="Gene3D" id="1.20.120.530">
    <property type="entry name" value="GntR ligand-binding domain-like"/>
    <property type="match status" value="1"/>
</dbReference>
<dbReference type="CDD" id="cd07377">
    <property type="entry name" value="WHTH_GntR"/>
    <property type="match status" value="1"/>
</dbReference>
<dbReference type="SMART" id="SM00345">
    <property type="entry name" value="HTH_GNTR"/>
    <property type="match status" value="1"/>
</dbReference>
<keyword evidence="2" id="KW-0238">DNA-binding</keyword>
<accession>A0A5C6FSW1</accession>
<protein>
    <submittedName>
        <fullName evidence="6">HTH-type transcriptional regulator Mce2R</fullName>
    </submittedName>
</protein>
<keyword evidence="3" id="KW-0804">Transcription</keyword>
<dbReference type="GO" id="GO:0003677">
    <property type="term" value="F:DNA binding"/>
    <property type="evidence" value="ECO:0007669"/>
    <property type="project" value="UniProtKB-KW"/>
</dbReference>
<dbReference type="InterPro" id="IPR036390">
    <property type="entry name" value="WH_DNA-bd_sf"/>
</dbReference>
<evidence type="ECO:0000313" key="6">
    <source>
        <dbReference type="EMBL" id="TWU64645.1"/>
    </source>
</evidence>
<evidence type="ECO:0000313" key="7">
    <source>
        <dbReference type="Proteomes" id="UP000316476"/>
    </source>
</evidence>
<evidence type="ECO:0000256" key="4">
    <source>
        <dbReference type="SAM" id="MobiDB-lite"/>
    </source>
</evidence>
<keyword evidence="1" id="KW-0805">Transcription regulation</keyword>
<dbReference type="Proteomes" id="UP000316476">
    <property type="component" value="Unassembled WGS sequence"/>
</dbReference>
<dbReference type="AlphaFoldDB" id="A0A5C6FSW1"/>
<dbReference type="InterPro" id="IPR000524">
    <property type="entry name" value="Tscrpt_reg_HTH_GntR"/>
</dbReference>
<feature type="domain" description="HTH gntR-type" evidence="5">
    <location>
        <begin position="5"/>
        <end position="73"/>
    </location>
</feature>
<organism evidence="6 7">
    <name type="scientific">Crateriforma conspicua</name>
    <dbReference type="NCBI Taxonomy" id="2527996"/>
    <lineage>
        <taxon>Bacteria</taxon>
        <taxon>Pseudomonadati</taxon>
        <taxon>Planctomycetota</taxon>
        <taxon>Planctomycetia</taxon>
        <taxon>Planctomycetales</taxon>
        <taxon>Planctomycetaceae</taxon>
        <taxon>Crateriforma</taxon>
    </lineage>
</organism>
<name>A0A5C6FSW1_9PLAN</name>
<comment type="caution">
    <text evidence="6">The sequence shown here is derived from an EMBL/GenBank/DDBJ whole genome shotgun (WGS) entry which is preliminary data.</text>
</comment>
<evidence type="ECO:0000259" key="5">
    <source>
        <dbReference type="PROSITE" id="PS50949"/>
    </source>
</evidence>
<evidence type="ECO:0000256" key="1">
    <source>
        <dbReference type="ARBA" id="ARBA00023015"/>
    </source>
</evidence>
<dbReference type="PRINTS" id="PR00035">
    <property type="entry name" value="HTHGNTR"/>
</dbReference>
<dbReference type="PANTHER" id="PTHR43537:SF44">
    <property type="entry name" value="GNTR FAMILY REGULATORY PROTEIN"/>
    <property type="match status" value="1"/>
</dbReference>
<dbReference type="EMBL" id="SJPZ01000001">
    <property type="protein sequence ID" value="TWU64645.1"/>
    <property type="molecule type" value="Genomic_DNA"/>
</dbReference>
<reference evidence="6 7" key="1">
    <citation type="submission" date="2019-02" db="EMBL/GenBank/DDBJ databases">
        <title>Deep-cultivation of Planctomycetes and their phenomic and genomic characterization uncovers novel biology.</title>
        <authorList>
            <person name="Wiegand S."/>
            <person name="Jogler M."/>
            <person name="Boedeker C."/>
            <person name="Pinto D."/>
            <person name="Vollmers J."/>
            <person name="Rivas-Marin E."/>
            <person name="Kohn T."/>
            <person name="Peeters S.H."/>
            <person name="Heuer A."/>
            <person name="Rast P."/>
            <person name="Oberbeckmann S."/>
            <person name="Bunk B."/>
            <person name="Jeske O."/>
            <person name="Meyerdierks A."/>
            <person name="Storesund J.E."/>
            <person name="Kallscheuer N."/>
            <person name="Luecker S."/>
            <person name="Lage O.M."/>
            <person name="Pohl T."/>
            <person name="Merkel B.J."/>
            <person name="Hornburger P."/>
            <person name="Mueller R.-W."/>
            <person name="Bruemmer F."/>
            <person name="Labrenz M."/>
            <person name="Spormann A.M."/>
            <person name="Op Den Camp H."/>
            <person name="Overmann J."/>
            <person name="Amann R."/>
            <person name="Jetten M.S.M."/>
            <person name="Mascher T."/>
            <person name="Medema M.H."/>
            <person name="Devos D.P."/>
            <person name="Kaster A.-K."/>
            <person name="Ovreas L."/>
            <person name="Rohde M."/>
            <person name="Galperin M.Y."/>
            <person name="Jogler C."/>
        </authorList>
    </citation>
    <scope>NUCLEOTIDE SEQUENCE [LARGE SCALE GENOMIC DNA]</scope>
    <source>
        <strain evidence="6 7">V7</strain>
    </source>
</reference>
<dbReference type="InterPro" id="IPR036388">
    <property type="entry name" value="WH-like_DNA-bd_sf"/>
</dbReference>
<dbReference type="Pfam" id="PF07729">
    <property type="entry name" value="FCD"/>
    <property type="match status" value="1"/>
</dbReference>
<dbReference type="SUPFAM" id="SSF46785">
    <property type="entry name" value="Winged helix' DNA-binding domain"/>
    <property type="match status" value="1"/>
</dbReference>
<evidence type="ECO:0000256" key="2">
    <source>
        <dbReference type="ARBA" id="ARBA00023125"/>
    </source>
</evidence>
<dbReference type="SMART" id="SM00895">
    <property type="entry name" value="FCD"/>
    <property type="match status" value="1"/>
</dbReference>
<dbReference type="InterPro" id="IPR008920">
    <property type="entry name" value="TF_FadR/GntR_C"/>
</dbReference>
<dbReference type="InterPro" id="IPR011711">
    <property type="entry name" value="GntR_C"/>
</dbReference>
<feature type="compositionally biased region" description="Polar residues" evidence="4">
    <location>
        <begin position="238"/>
        <end position="252"/>
    </location>
</feature>
<gene>
    <name evidence="6" type="primary">mce2R</name>
    <name evidence="6" type="ORF">V7x_01890</name>
</gene>
<dbReference type="PANTHER" id="PTHR43537">
    <property type="entry name" value="TRANSCRIPTIONAL REGULATOR, GNTR FAMILY"/>
    <property type="match status" value="1"/>
</dbReference>
<dbReference type="GO" id="GO:0003700">
    <property type="term" value="F:DNA-binding transcription factor activity"/>
    <property type="evidence" value="ECO:0007669"/>
    <property type="project" value="InterPro"/>
</dbReference>
<sequence length="252" mass="27550">MTIRKNLCAQIVHDLGRQILGGEIQPGQAIPNESVLCERMGVSRTVIREAVKSLAAKGLIRSRAKLGTTVLPSVSWNFLDPDVLEWQAQTDVDGRLLRHLTQFRLGLEPAAAAFAAQCASDDQLQTIRDAFQAMEGAVENAEDFLVADLRFHTSILHATGNPFFSPVANVIRAALKSSIRVTNRQSAENRKSIPLHHSVMQAIWDRDSVAADHAMRTLLGDARARIQKAGGGKRPSTLLPNPQPESSVQSHE</sequence>
<evidence type="ECO:0000256" key="3">
    <source>
        <dbReference type="ARBA" id="ARBA00023163"/>
    </source>
</evidence>
<dbReference type="Pfam" id="PF00392">
    <property type="entry name" value="GntR"/>
    <property type="match status" value="1"/>
</dbReference>
<feature type="region of interest" description="Disordered" evidence="4">
    <location>
        <begin position="228"/>
        <end position="252"/>
    </location>
</feature>
<dbReference type="SUPFAM" id="SSF48008">
    <property type="entry name" value="GntR ligand-binding domain-like"/>
    <property type="match status" value="1"/>
</dbReference>
<dbReference type="PROSITE" id="PS50949">
    <property type="entry name" value="HTH_GNTR"/>
    <property type="match status" value="1"/>
</dbReference>
<dbReference type="Gene3D" id="1.10.10.10">
    <property type="entry name" value="Winged helix-like DNA-binding domain superfamily/Winged helix DNA-binding domain"/>
    <property type="match status" value="1"/>
</dbReference>
<proteinExistence type="predicted"/>